<evidence type="ECO:0000256" key="1">
    <source>
        <dbReference type="ARBA" id="ARBA00023186"/>
    </source>
</evidence>
<accession>C8X1U6</accession>
<dbReference type="EMBL" id="CP001734">
    <property type="protein sequence ID" value="ACV68518.1"/>
    <property type="molecule type" value="Genomic_DNA"/>
</dbReference>
<dbReference type="Pfam" id="PF02613">
    <property type="entry name" value="Nitrate_red_del"/>
    <property type="match status" value="1"/>
</dbReference>
<keyword evidence="1" id="KW-0143">Chaperone</keyword>
<proteinExistence type="predicted"/>
<dbReference type="RefSeq" id="WP_015751665.1">
    <property type="nucleotide sequence ID" value="NC_013223.1"/>
</dbReference>
<dbReference type="InterPro" id="IPR036411">
    <property type="entry name" value="TorD-like_sf"/>
</dbReference>
<feature type="region of interest" description="Disordered" evidence="2">
    <location>
        <begin position="176"/>
        <end position="196"/>
    </location>
</feature>
<dbReference type="OrthoDB" id="9795302at2"/>
<dbReference type="AlphaFoldDB" id="C8X1U6"/>
<dbReference type="STRING" id="485915.Dret_1230"/>
<protein>
    <submittedName>
        <fullName evidence="3">Cytoplasmic chaperone TorD family protein</fullName>
    </submittedName>
</protein>
<sequence>MIQTSTAVALRDFFFSVHADEMAAALTRLDELTGQAPAVADWDAVEFGFNRLFVGPMALEAPPYASVYLDPEPLLMGRSTLAVRDVYARLGLVSPAKNSLPDDHIALELDACAGMRSALEHTPDDELRELWRSFVQEHMQQWVPHFITRIEQSPETHPVFRYVGNRLREWLEAEAAAQPPLASRNAPNQEGDRYDD</sequence>
<keyword evidence="4" id="KW-1185">Reference proteome</keyword>
<dbReference type="PANTHER" id="PTHR34227:SF1">
    <property type="entry name" value="DIMETHYL SULFOXIDE REDUCTASE CHAPERONE-RELATED"/>
    <property type="match status" value="1"/>
</dbReference>
<dbReference type="eggNOG" id="COG3381">
    <property type="taxonomic scope" value="Bacteria"/>
</dbReference>
<reference evidence="3 4" key="2">
    <citation type="journal article" date="2010" name="Stand. Genomic Sci.">
        <title>Complete genome sequence of Desulfohalobium retbaense type strain (HR(100)).</title>
        <authorList>
            <person name="Spring S."/>
            <person name="Nolan M."/>
            <person name="Lapidus A."/>
            <person name="Glavina Del Rio T."/>
            <person name="Copeland A."/>
            <person name="Tice H."/>
            <person name="Cheng J.F."/>
            <person name="Lucas S."/>
            <person name="Land M."/>
            <person name="Chen F."/>
            <person name="Bruce D."/>
            <person name="Goodwin L."/>
            <person name="Pitluck S."/>
            <person name="Ivanova N."/>
            <person name="Mavromatis K."/>
            <person name="Mikhailova N."/>
            <person name="Pati A."/>
            <person name="Chen A."/>
            <person name="Palaniappan K."/>
            <person name="Hauser L."/>
            <person name="Chang Y.J."/>
            <person name="Jeffries C.D."/>
            <person name="Munk C."/>
            <person name="Kiss H."/>
            <person name="Chain P."/>
            <person name="Han C."/>
            <person name="Brettin T."/>
            <person name="Detter J.C."/>
            <person name="Schuler E."/>
            <person name="Goker M."/>
            <person name="Rohde M."/>
            <person name="Bristow J."/>
            <person name="Eisen J.A."/>
            <person name="Markowitz V."/>
            <person name="Hugenholtz P."/>
            <person name="Kyrpides N.C."/>
            <person name="Klenk H.P."/>
        </authorList>
    </citation>
    <scope>NUCLEOTIDE SEQUENCE [LARGE SCALE GENOMIC DNA]</scope>
    <source>
        <strain evidence="3 4">DSM 5692</strain>
    </source>
</reference>
<name>C8X1U6_DESRD</name>
<dbReference type="InterPro" id="IPR050289">
    <property type="entry name" value="TorD/DmsD_chaperones"/>
</dbReference>
<evidence type="ECO:0000313" key="4">
    <source>
        <dbReference type="Proteomes" id="UP000001052"/>
    </source>
</evidence>
<evidence type="ECO:0000256" key="2">
    <source>
        <dbReference type="SAM" id="MobiDB-lite"/>
    </source>
</evidence>
<dbReference type="SUPFAM" id="SSF89155">
    <property type="entry name" value="TorD-like"/>
    <property type="match status" value="1"/>
</dbReference>
<dbReference type="KEGG" id="drt:Dret_1230"/>
<dbReference type="InterPro" id="IPR020945">
    <property type="entry name" value="DMSO/NO3_reduct_chaperone"/>
</dbReference>
<dbReference type="Gene3D" id="1.10.3480.10">
    <property type="entry name" value="TorD-like"/>
    <property type="match status" value="1"/>
</dbReference>
<dbReference type="PANTHER" id="PTHR34227">
    <property type="entry name" value="CHAPERONE PROTEIN YCDY"/>
    <property type="match status" value="1"/>
</dbReference>
<gene>
    <name evidence="3" type="ordered locus">Dret_1230</name>
</gene>
<dbReference type="HOGENOM" id="CLU_077650_6_0_7"/>
<dbReference type="Proteomes" id="UP000001052">
    <property type="component" value="Chromosome"/>
</dbReference>
<evidence type="ECO:0000313" key="3">
    <source>
        <dbReference type="EMBL" id="ACV68518.1"/>
    </source>
</evidence>
<reference evidence="4" key="1">
    <citation type="submission" date="2009-09" db="EMBL/GenBank/DDBJ databases">
        <title>The complete chromosome of Desulfohalobium retbaense DSM 5692.</title>
        <authorList>
            <consortium name="US DOE Joint Genome Institute (JGI-PGF)"/>
            <person name="Lucas S."/>
            <person name="Copeland A."/>
            <person name="Lapidus A."/>
            <person name="Glavina del Rio T."/>
            <person name="Dalin E."/>
            <person name="Tice H."/>
            <person name="Bruce D."/>
            <person name="Goodwin L."/>
            <person name="Pitluck S."/>
            <person name="Kyrpides N."/>
            <person name="Mavromatis K."/>
            <person name="Ivanova N."/>
            <person name="Mikhailova N."/>
            <person name="Munk A.C."/>
            <person name="Brettin T."/>
            <person name="Detter J.C."/>
            <person name="Han C."/>
            <person name="Tapia R."/>
            <person name="Larimer F."/>
            <person name="Land M."/>
            <person name="Hauser L."/>
            <person name="Markowitz V."/>
            <person name="Cheng J.-F."/>
            <person name="Hugenholtz P."/>
            <person name="Woyke T."/>
            <person name="Wu D."/>
            <person name="Spring S."/>
            <person name="Klenk H.-P."/>
            <person name="Eisen J.A."/>
        </authorList>
    </citation>
    <scope>NUCLEOTIDE SEQUENCE [LARGE SCALE GENOMIC DNA]</scope>
    <source>
        <strain evidence="4">DSM 5692</strain>
    </source>
</reference>
<organism evidence="3 4">
    <name type="scientific">Desulfohalobium retbaense (strain ATCC 49708 / DSM 5692 / JCM 16813 / HR100)</name>
    <dbReference type="NCBI Taxonomy" id="485915"/>
    <lineage>
        <taxon>Bacteria</taxon>
        <taxon>Pseudomonadati</taxon>
        <taxon>Thermodesulfobacteriota</taxon>
        <taxon>Desulfovibrionia</taxon>
        <taxon>Desulfovibrionales</taxon>
        <taxon>Desulfohalobiaceae</taxon>
        <taxon>Desulfohalobium</taxon>
    </lineage>
</organism>